<gene>
    <name evidence="2" type="ORF">TM35_000332310</name>
</gene>
<sequence>MARCFSCGRIGHYSSTRHVALLKEPRKPKKKKKEHDPNPRLRTRQGKHADPMELPRSAARYLGYRAETPNNPAHLRSLMQDIWKNWQRKNGPHQNAQNEILASFLKETACHRNRIEFWRRRKKKNDYHCNKRTKEHCPPDGSENGQTAAPGGRRAEAWNIMHGNAKRISRNVNPMVPFKVAQGKLSGQRRRSIAWVRERRPRMNTRPMFLYATFPGARAQYATKPQRYLI</sequence>
<dbReference type="EMBL" id="NBCO01000033">
    <property type="protein sequence ID" value="ORC85774.1"/>
    <property type="molecule type" value="Genomic_DNA"/>
</dbReference>
<dbReference type="VEuPathDB" id="TriTrypDB:TM35_000332310"/>
<dbReference type="AlphaFoldDB" id="A0A1X0NM07"/>
<dbReference type="Proteomes" id="UP000192257">
    <property type="component" value="Unassembled WGS sequence"/>
</dbReference>
<feature type="region of interest" description="Disordered" evidence="1">
    <location>
        <begin position="23"/>
        <end position="54"/>
    </location>
</feature>
<reference evidence="2 3" key="1">
    <citation type="submission" date="2017-03" db="EMBL/GenBank/DDBJ databases">
        <title>An alternative strategy for trypanosome survival in the mammalian bloodstream revealed through genome and transcriptome analysis of the ubiquitous bovine parasite Trypanosoma (Megatrypanum) theileri.</title>
        <authorList>
            <person name="Kelly S."/>
            <person name="Ivens A."/>
            <person name="Mott A."/>
            <person name="O'Neill E."/>
            <person name="Emms D."/>
            <person name="Macleod O."/>
            <person name="Voorheis P."/>
            <person name="Matthews J."/>
            <person name="Matthews K."/>
            <person name="Carrington M."/>
        </authorList>
    </citation>
    <scope>NUCLEOTIDE SEQUENCE [LARGE SCALE GENOMIC DNA]</scope>
    <source>
        <strain evidence="2">Edinburgh</strain>
    </source>
</reference>
<evidence type="ECO:0000313" key="2">
    <source>
        <dbReference type="EMBL" id="ORC85774.1"/>
    </source>
</evidence>
<proteinExistence type="predicted"/>
<keyword evidence="3" id="KW-1185">Reference proteome</keyword>
<evidence type="ECO:0000313" key="3">
    <source>
        <dbReference type="Proteomes" id="UP000192257"/>
    </source>
</evidence>
<name>A0A1X0NM07_9TRYP</name>
<accession>A0A1X0NM07</accession>
<protein>
    <submittedName>
        <fullName evidence="2">Uncharacterized protein</fullName>
    </submittedName>
</protein>
<comment type="caution">
    <text evidence="2">The sequence shown here is derived from an EMBL/GenBank/DDBJ whole genome shotgun (WGS) entry which is preliminary data.</text>
</comment>
<organism evidence="2 3">
    <name type="scientific">Trypanosoma theileri</name>
    <dbReference type="NCBI Taxonomy" id="67003"/>
    <lineage>
        <taxon>Eukaryota</taxon>
        <taxon>Discoba</taxon>
        <taxon>Euglenozoa</taxon>
        <taxon>Kinetoplastea</taxon>
        <taxon>Metakinetoplastina</taxon>
        <taxon>Trypanosomatida</taxon>
        <taxon>Trypanosomatidae</taxon>
        <taxon>Trypanosoma</taxon>
    </lineage>
</organism>
<dbReference type="GeneID" id="39988767"/>
<dbReference type="RefSeq" id="XP_028879840.1">
    <property type="nucleotide sequence ID" value="XM_029028987.1"/>
</dbReference>
<evidence type="ECO:0000256" key="1">
    <source>
        <dbReference type="SAM" id="MobiDB-lite"/>
    </source>
</evidence>